<dbReference type="InParanoid" id="A0A132BCX2"/>
<gene>
    <name evidence="4" type="ORF">LY89DRAFT_711259</name>
</gene>
<dbReference type="InterPro" id="IPR043131">
    <property type="entry name" value="BCAT-like_N"/>
</dbReference>
<dbReference type="OrthoDB" id="25921at2759"/>
<evidence type="ECO:0000256" key="3">
    <source>
        <dbReference type="ARBA" id="ARBA00022898"/>
    </source>
</evidence>
<keyword evidence="4" id="KW-0032">Aminotransferase</keyword>
<dbReference type="PANTHER" id="PTHR42743:SF11">
    <property type="entry name" value="AMINODEOXYCHORISMATE LYASE"/>
    <property type="match status" value="1"/>
</dbReference>
<evidence type="ECO:0000256" key="1">
    <source>
        <dbReference type="ARBA" id="ARBA00001933"/>
    </source>
</evidence>
<organism evidence="4 5">
    <name type="scientific">Mollisia scopiformis</name>
    <name type="common">Conifer needle endophyte fungus</name>
    <name type="synonym">Phialocephala scopiformis</name>
    <dbReference type="NCBI Taxonomy" id="149040"/>
    <lineage>
        <taxon>Eukaryota</taxon>
        <taxon>Fungi</taxon>
        <taxon>Dikarya</taxon>
        <taxon>Ascomycota</taxon>
        <taxon>Pezizomycotina</taxon>
        <taxon>Leotiomycetes</taxon>
        <taxon>Helotiales</taxon>
        <taxon>Mollisiaceae</taxon>
        <taxon>Mollisia</taxon>
    </lineage>
</organism>
<comment type="similarity">
    <text evidence="2">Belongs to the class-IV pyridoxal-phosphate-dependent aminotransferase family.</text>
</comment>
<protein>
    <submittedName>
        <fullName evidence="4">D-aminoacid aminotransferase-like PLP-dependent enzyme</fullName>
    </submittedName>
</protein>
<evidence type="ECO:0000313" key="5">
    <source>
        <dbReference type="Proteomes" id="UP000070700"/>
    </source>
</evidence>
<dbReference type="GeneID" id="28827618"/>
<dbReference type="RefSeq" id="XP_018063862.1">
    <property type="nucleotide sequence ID" value="XM_018217892.1"/>
</dbReference>
<dbReference type="GO" id="GO:0046394">
    <property type="term" value="P:carboxylic acid biosynthetic process"/>
    <property type="evidence" value="ECO:0007669"/>
    <property type="project" value="UniProtKB-ARBA"/>
</dbReference>
<dbReference type="Pfam" id="PF01063">
    <property type="entry name" value="Aminotran_4"/>
    <property type="match status" value="1"/>
</dbReference>
<comment type="cofactor">
    <cofactor evidence="1">
        <name>pyridoxal 5'-phosphate</name>
        <dbReference type="ChEBI" id="CHEBI:597326"/>
    </cofactor>
</comment>
<keyword evidence="3" id="KW-0663">Pyridoxal phosphate</keyword>
<dbReference type="Gene3D" id="3.20.10.10">
    <property type="entry name" value="D-amino Acid Aminotransferase, subunit A, domain 2"/>
    <property type="match status" value="1"/>
</dbReference>
<dbReference type="EMBL" id="KQ947432">
    <property type="protein sequence ID" value="KUJ09507.1"/>
    <property type="molecule type" value="Genomic_DNA"/>
</dbReference>
<evidence type="ECO:0000256" key="2">
    <source>
        <dbReference type="ARBA" id="ARBA00009320"/>
    </source>
</evidence>
<dbReference type="STRING" id="149040.A0A132BCX2"/>
<dbReference type="KEGG" id="psco:LY89DRAFT_711259"/>
<dbReference type="GO" id="GO:0008652">
    <property type="term" value="P:amino acid biosynthetic process"/>
    <property type="evidence" value="ECO:0007669"/>
    <property type="project" value="UniProtKB-ARBA"/>
</dbReference>
<dbReference type="PANTHER" id="PTHR42743">
    <property type="entry name" value="AMINO-ACID AMINOTRANSFERASE"/>
    <property type="match status" value="1"/>
</dbReference>
<dbReference type="Gene3D" id="3.30.470.10">
    <property type="match status" value="1"/>
</dbReference>
<evidence type="ECO:0000313" key="4">
    <source>
        <dbReference type="EMBL" id="KUJ09507.1"/>
    </source>
</evidence>
<accession>A0A132BCX2</accession>
<dbReference type="SUPFAM" id="SSF56752">
    <property type="entry name" value="D-aminoacid aminotransferase-like PLP-dependent enzymes"/>
    <property type="match status" value="1"/>
</dbReference>
<dbReference type="InterPro" id="IPR050571">
    <property type="entry name" value="Class-IV_PLP-Dep_Aminotrnsfr"/>
</dbReference>
<sequence length="321" mass="35927">MASMEKIFSDYDARKLHLESSDNQFAKGVAWVEGELTPLSHARIPLMDQGFLHSDLTYDVPAVWDGKLFRLDDHLERLNLSCEKIRLKLPLPREEIKQILMDMVAKSGIRDAFVELIVTRGLKGVRGSKGEMVNKLYMFIMPYIWVMEPEVQRAGGSAIIARTVRRVPPGSIDPTVKNLQWGDLTRAMFEANDRDAMHPFLTDGDANLTEGSGFNIVLIKNGVLYTPDRGVLHGVTRKSVMDVAKANGIEVRVEVVPVELAYQSDEIFMCTTAGGIMPITVLDGKPVNDGKIGPITKIIWDGYWKMHFDSAYTLAVDYGRV</sequence>
<dbReference type="GO" id="GO:0008483">
    <property type="term" value="F:transaminase activity"/>
    <property type="evidence" value="ECO:0007669"/>
    <property type="project" value="UniProtKB-KW"/>
</dbReference>
<dbReference type="FunFam" id="3.20.10.10:FF:000002">
    <property type="entry name" value="D-alanine aminotransferase"/>
    <property type="match status" value="1"/>
</dbReference>
<name>A0A132BCX2_MOLSC</name>
<dbReference type="InterPro" id="IPR001544">
    <property type="entry name" value="Aminotrans_IV"/>
</dbReference>
<dbReference type="InterPro" id="IPR043132">
    <property type="entry name" value="BCAT-like_C"/>
</dbReference>
<keyword evidence="4" id="KW-0808">Transferase</keyword>
<proteinExistence type="inferred from homology"/>
<dbReference type="AlphaFoldDB" id="A0A132BCX2"/>
<reference evidence="4 5" key="1">
    <citation type="submission" date="2015-10" db="EMBL/GenBank/DDBJ databases">
        <title>Full genome of DAOMC 229536 Phialocephala scopiformis, a fungal endophyte of spruce producing the potent anti-insectan compound rugulosin.</title>
        <authorList>
            <consortium name="DOE Joint Genome Institute"/>
            <person name="Walker A.K."/>
            <person name="Frasz S.L."/>
            <person name="Seifert K.A."/>
            <person name="Miller J.D."/>
            <person name="Mondo S.J."/>
            <person name="Labutti K."/>
            <person name="Lipzen A."/>
            <person name="Dockter R."/>
            <person name="Kennedy M."/>
            <person name="Grigoriev I.V."/>
            <person name="Spatafora J.W."/>
        </authorList>
    </citation>
    <scope>NUCLEOTIDE SEQUENCE [LARGE SCALE GENOMIC DNA]</scope>
    <source>
        <strain evidence="4 5">CBS 120377</strain>
    </source>
</reference>
<dbReference type="Proteomes" id="UP000070700">
    <property type="component" value="Unassembled WGS sequence"/>
</dbReference>
<dbReference type="InterPro" id="IPR036038">
    <property type="entry name" value="Aminotransferase-like"/>
</dbReference>
<keyword evidence="5" id="KW-1185">Reference proteome</keyword>